<evidence type="ECO:0000313" key="3">
    <source>
        <dbReference type="Proteomes" id="UP000234951"/>
    </source>
</evidence>
<reference evidence="1 3" key="1">
    <citation type="submission" date="2017-11" db="EMBL/GenBank/DDBJ databases">
        <title>Comparitive Functional Genomics of Dry Heat Resistant strains isolated from the Viking Spacecraft.</title>
        <authorList>
            <person name="Seuylemezian A."/>
            <person name="Cooper K."/>
            <person name="Vaishampayan P."/>
        </authorList>
    </citation>
    <scope>NUCLEOTIDE SEQUENCE [LARGE SCALE GENOMIC DNA]</scope>
    <source>
        <strain evidence="1 3">M4.6</strain>
    </source>
</reference>
<dbReference type="GO" id="GO:0046983">
    <property type="term" value="F:protein dimerization activity"/>
    <property type="evidence" value="ECO:0007669"/>
    <property type="project" value="InterPro"/>
</dbReference>
<keyword evidence="4" id="KW-1185">Reference proteome</keyword>
<dbReference type="Gene3D" id="4.10.280.10">
    <property type="entry name" value="Helix-loop-helix DNA-binding domain"/>
    <property type="match status" value="1"/>
</dbReference>
<gene>
    <name evidence="1" type="ORF">CU635_15155</name>
    <name evidence="2" type="ORF">CVD25_20370</name>
</gene>
<dbReference type="GO" id="GO:0043937">
    <property type="term" value="P:regulation of sporulation"/>
    <property type="evidence" value="ECO:0007669"/>
    <property type="project" value="InterPro"/>
</dbReference>
<dbReference type="EMBL" id="PGVD01000074">
    <property type="protein sequence ID" value="PLR90065.1"/>
    <property type="molecule type" value="Genomic_DNA"/>
</dbReference>
<dbReference type="AlphaFoldDB" id="A0A2N5GJN1"/>
<dbReference type="Pfam" id="PF09388">
    <property type="entry name" value="SpoOE-like"/>
    <property type="match status" value="1"/>
</dbReference>
<accession>A0A2N5GJN1</accession>
<dbReference type="InterPro" id="IPR018540">
    <property type="entry name" value="Spo0E-like"/>
</dbReference>
<evidence type="ECO:0008006" key="5">
    <source>
        <dbReference type="Google" id="ProtNLM"/>
    </source>
</evidence>
<evidence type="ECO:0000313" key="1">
    <source>
        <dbReference type="EMBL" id="PLR81439.1"/>
    </source>
</evidence>
<dbReference type="OrthoDB" id="2972613at2"/>
<dbReference type="InterPro" id="IPR036638">
    <property type="entry name" value="HLH_DNA-bd_sf"/>
</dbReference>
<name>A0A2N5GJN1_9BACI</name>
<reference evidence="2 4" key="2">
    <citation type="submission" date="2017-12" db="EMBL/GenBank/DDBJ databases">
        <title>Comparative Functional Genomics of Dry Heat Resistant strains isolated from the Viking Spacecraft.</title>
        <authorList>
            <person name="Seuylemezian A."/>
            <person name="Cooper K."/>
            <person name="Vaishampayan P."/>
        </authorList>
    </citation>
    <scope>NUCLEOTIDE SEQUENCE [LARGE SCALE GENOMIC DNA]</scope>
    <source>
        <strain evidence="2 4">ATCC 29669</strain>
    </source>
</reference>
<dbReference type="SUPFAM" id="SSF140500">
    <property type="entry name" value="BAS1536-like"/>
    <property type="match status" value="1"/>
</dbReference>
<sequence>MTEEELLHRIELKRIEMVLMASKTGITSKQTLKASKELDDLLNMHRNLYAFQTQPT</sequence>
<dbReference type="Proteomes" id="UP000235114">
    <property type="component" value="Unassembled WGS sequence"/>
</dbReference>
<dbReference type="Proteomes" id="UP000234951">
    <property type="component" value="Unassembled WGS sequence"/>
</dbReference>
<evidence type="ECO:0000313" key="4">
    <source>
        <dbReference type="Proteomes" id="UP000235114"/>
    </source>
</evidence>
<proteinExistence type="predicted"/>
<protein>
    <recommendedName>
        <fullName evidence="5">Aspartyl-phosphate phosphatase Spo0E family protein</fullName>
    </recommendedName>
</protein>
<comment type="caution">
    <text evidence="1">The sequence shown here is derived from an EMBL/GenBank/DDBJ whole genome shotgun (WGS) entry which is preliminary data.</text>
</comment>
<evidence type="ECO:0000313" key="2">
    <source>
        <dbReference type="EMBL" id="PLR90065.1"/>
    </source>
</evidence>
<organism evidence="1 3">
    <name type="scientific">Bacillus canaveralius</name>
    <dbReference type="NCBI Taxonomy" id="1403243"/>
    <lineage>
        <taxon>Bacteria</taxon>
        <taxon>Bacillati</taxon>
        <taxon>Bacillota</taxon>
        <taxon>Bacilli</taxon>
        <taxon>Bacillales</taxon>
        <taxon>Bacillaceae</taxon>
        <taxon>Bacillus</taxon>
    </lineage>
</organism>
<dbReference type="InterPro" id="IPR037208">
    <property type="entry name" value="Spo0E-like_sf"/>
</dbReference>
<dbReference type="EMBL" id="PGVA01000035">
    <property type="protein sequence ID" value="PLR81439.1"/>
    <property type="molecule type" value="Genomic_DNA"/>
</dbReference>